<gene>
    <name evidence="1" type="ORF">OD750_012355</name>
</gene>
<name>A0A9X4BJM7_9GAMM</name>
<reference evidence="1" key="1">
    <citation type="submission" date="2023-02" db="EMBL/GenBank/DDBJ databases">
        <title>Tahibacter soli sp. nov. isolated from soil.</title>
        <authorList>
            <person name="Baek J.H."/>
            <person name="Lee J.K."/>
            <person name="Choi D.G."/>
            <person name="Jeon C.O."/>
        </authorList>
    </citation>
    <scope>NUCLEOTIDE SEQUENCE</scope>
    <source>
        <strain evidence="1">BL</strain>
    </source>
</reference>
<evidence type="ECO:0000313" key="2">
    <source>
        <dbReference type="Proteomes" id="UP001139971"/>
    </source>
</evidence>
<dbReference type="PANTHER" id="PTHR33986">
    <property type="entry name" value="OS02G0535700 PROTEIN"/>
    <property type="match status" value="1"/>
</dbReference>
<dbReference type="RefSeq" id="WP_263545541.1">
    <property type="nucleotide sequence ID" value="NZ_JAOVZO020000017.1"/>
</dbReference>
<evidence type="ECO:0000313" key="1">
    <source>
        <dbReference type="EMBL" id="MDC8013332.1"/>
    </source>
</evidence>
<dbReference type="InterPro" id="IPR009367">
    <property type="entry name" value="Elm1-like"/>
</dbReference>
<dbReference type="Proteomes" id="UP001139971">
    <property type="component" value="Unassembled WGS sequence"/>
</dbReference>
<organism evidence="1 2">
    <name type="scientific">Tahibacter soli</name>
    <dbReference type="NCBI Taxonomy" id="2983605"/>
    <lineage>
        <taxon>Bacteria</taxon>
        <taxon>Pseudomonadati</taxon>
        <taxon>Pseudomonadota</taxon>
        <taxon>Gammaproteobacteria</taxon>
        <taxon>Lysobacterales</taxon>
        <taxon>Rhodanobacteraceae</taxon>
        <taxon>Tahibacter</taxon>
    </lineage>
</organism>
<keyword evidence="2" id="KW-1185">Reference proteome</keyword>
<sequence>MPDAPTPDNTATCWIVTDGAAGNERQALALAQRLRVAARVWRLAPGAPWSWFAPRLVAGARLALPASVRGQFVAPWPALAIGCGRAAALYTRALRTWSDGRTYAVQILDPRIAPAHWDLVVAPRHDDLAGANVINPLGSLNPIDDAWLADGAAAFGDLARLPAPRTAVLIGASHRDVAVDTDYCVGLVEALARAHARRGGSFLVSTSRRTPAPLRDYLRSAFARFPGAFWGGADDGPNPYAGYLAHAQRIVVTPDSVNMLSEACAVGVPVRVWLPTPARGKLGRLHAELIASGHIRVFGGPKLPQPPPLRETAAVAAEVERRWKAATPSRR</sequence>
<protein>
    <submittedName>
        <fullName evidence="1">Mitochondrial fission ELM1 family protein</fullName>
    </submittedName>
</protein>
<comment type="caution">
    <text evidence="1">The sequence shown here is derived from an EMBL/GenBank/DDBJ whole genome shotgun (WGS) entry which is preliminary data.</text>
</comment>
<dbReference type="Pfam" id="PF06258">
    <property type="entry name" value="Mito_fiss_Elm1"/>
    <property type="match status" value="1"/>
</dbReference>
<dbReference type="EMBL" id="JAOVZO020000017">
    <property type="protein sequence ID" value="MDC8013332.1"/>
    <property type="molecule type" value="Genomic_DNA"/>
</dbReference>
<proteinExistence type="predicted"/>
<dbReference type="PANTHER" id="PTHR33986:SF15">
    <property type="entry name" value="MITOCHONDRIAL FISSION PROTEIN ELM1"/>
    <property type="match status" value="1"/>
</dbReference>
<dbReference type="AlphaFoldDB" id="A0A9X4BJM7"/>
<accession>A0A9X4BJM7</accession>